<proteinExistence type="predicted"/>
<keyword evidence="2" id="KW-1185">Reference proteome</keyword>
<name>A0ACC1IYI9_9FUNG</name>
<sequence length="144" mass="16402">MLVGTPQGVSCLTTLTLRHFRVEREFIAECFAPERLSYLTIARFSCADVLGSNDFFTSFFGYRWPRLVNLEPGYCIITMTQFDQIPHACPGFRSLNANCEFYELQVDGARYGAENENRFVQVFGNVLSQLEYLEQLITAEPTGC</sequence>
<evidence type="ECO:0000313" key="1">
    <source>
        <dbReference type="EMBL" id="KAJ1930415.1"/>
    </source>
</evidence>
<reference evidence="1" key="1">
    <citation type="submission" date="2022-07" db="EMBL/GenBank/DDBJ databases">
        <title>Phylogenomic reconstructions and comparative analyses of Kickxellomycotina fungi.</title>
        <authorList>
            <person name="Reynolds N.K."/>
            <person name="Stajich J.E."/>
            <person name="Barry K."/>
            <person name="Grigoriev I.V."/>
            <person name="Crous P."/>
            <person name="Smith M.E."/>
        </authorList>
    </citation>
    <scope>NUCLEOTIDE SEQUENCE</scope>
    <source>
        <strain evidence="1">NRRL 5244</strain>
    </source>
</reference>
<dbReference type="EMBL" id="JANBPW010006404">
    <property type="protein sequence ID" value="KAJ1930415.1"/>
    <property type="molecule type" value="Genomic_DNA"/>
</dbReference>
<organism evidence="1 2">
    <name type="scientific">Linderina macrospora</name>
    <dbReference type="NCBI Taxonomy" id="4868"/>
    <lineage>
        <taxon>Eukaryota</taxon>
        <taxon>Fungi</taxon>
        <taxon>Fungi incertae sedis</taxon>
        <taxon>Zoopagomycota</taxon>
        <taxon>Kickxellomycotina</taxon>
        <taxon>Kickxellomycetes</taxon>
        <taxon>Kickxellales</taxon>
        <taxon>Kickxellaceae</taxon>
        <taxon>Linderina</taxon>
    </lineage>
</organism>
<protein>
    <submittedName>
        <fullName evidence="1">Uncharacterized protein</fullName>
    </submittedName>
</protein>
<dbReference type="Proteomes" id="UP001150603">
    <property type="component" value="Unassembled WGS sequence"/>
</dbReference>
<accession>A0ACC1IYI9</accession>
<feature type="non-terminal residue" evidence="1">
    <location>
        <position position="144"/>
    </location>
</feature>
<comment type="caution">
    <text evidence="1">The sequence shown here is derived from an EMBL/GenBank/DDBJ whole genome shotgun (WGS) entry which is preliminary data.</text>
</comment>
<evidence type="ECO:0000313" key="2">
    <source>
        <dbReference type="Proteomes" id="UP001150603"/>
    </source>
</evidence>
<gene>
    <name evidence="1" type="ORF">FBU59_006969</name>
</gene>